<comment type="catalytic activity">
    <reaction evidence="9 10">
        <text>IMP + H2O = 5-formamido-1-(5-phospho-D-ribosyl)imidazole-4-carboxamide</text>
        <dbReference type="Rhea" id="RHEA:18445"/>
        <dbReference type="ChEBI" id="CHEBI:15377"/>
        <dbReference type="ChEBI" id="CHEBI:58053"/>
        <dbReference type="ChEBI" id="CHEBI:58467"/>
        <dbReference type="EC" id="3.5.4.10"/>
    </reaction>
</comment>
<keyword evidence="6 10" id="KW-0378">Hydrolase</keyword>
<evidence type="ECO:0000256" key="3">
    <source>
        <dbReference type="ARBA" id="ARBA00007667"/>
    </source>
</evidence>
<dbReference type="Gene3D" id="3.40.50.1380">
    <property type="entry name" value="Methylglyoxal synthase-like domain"/>
    <property type="match status" value="1"/>
</dbReference>
<evidence type="ECO:0000313" key="12">
    <source>
        <dbReference type="EMBL" id="SET23396.1"/>
    </source>
</evidence>
<dbReference type="EC" id="3.5.4.10" evidence="10"/>
<dbReference type="Proteomes" id="UP000242642">
    <property type="component" value="Unassembled WGS sequence"/>
</dbReference>
<dbReference type="Pfam" id="PF01808">
    <property type="entry name" value="AICARFT_IMPCHas"/>
    <property type="match status" value="1"/>
</dbReference>
<comment type="catalytic activity">
    <reaction evidence="8 10">
        <text>(6R)-10-formyltetrahydrofolate + 5-amino-1-(5-phospho-beta-D-ribosyl)imidazole-4-carboxamide = 5-formamido-1-(5-phospho-D-ribosyl)imidazole-4-carboxamide + (6S)-5,6,7,8-tetrahydrofolate</text>
        <dbReference type="Rhea" id="RHEA:22192"/>
        <dbReference type="ChEBI" id="CHEBI:57453"/>
        <dbReference type="ChEBI" id="CHEBI:58467"/>
        <dbReference type="ChEBI" id="CHEBI:58475"/>
        <dbReference type="ChEBI" id="CHEBI:195366"/>
        <dbReference type="EC" id="2.1.2.3"/>
    </reaction>
</comment>
<dbReference type="SMART" id="SM00798">
    <property type="entry name" value="AICARFT_IMPCHas"/>
    <property type="match status" value="1"/>
</dbReference>
<comment type="similarity">
    <text evidence="3 10">Belongs to the PurH family.</text>
</comment>
<dbReference type="PANTHER" id="PTHR11692">
    <property type="entry name" value="BIFUNCTIONAL PURINE BIOSYNTHESIS PROTEIN PURH"/>
    <property type="match status" value="1"/>
</dbReference>
<dbReference type="AlphaFoldDB" id="A0A1I0CVS1"/>
<dbReference type="NCBIfam" id="TIGR00355">
    <property type="entry name" value="purH"/>
    <property type="match status" value="1"/>
</dbReference>
<comment type="pathway">
    <text evidence="1 10">Purine metabolism; IMP biosynthesis via de novo pathway; IMP from 5-formamido-1-(5-phospho-D-ribosyl)imidazole-4-carboxamide: step 1/1.</text>
</comment>
<evidence type="ECO:0000256" key="5">
    <source>
        <dbReference type="ARBA" id="ARBA00022755"/>
    </source>
</evidence>
<dbReference type="OrthoDB" id="9802065at2"/>
<evidence type="ECO:0000259" key="11">
    <source>
        <dbReference type="PROSITE" id="PS51855"/>
    </source>
</evidence>
<dbReference type="SUPFAM" id="SSF53927">
    <property type="entry name" value="Cytidine deaminase-like"/>
    <property type="match status" value="1"/>
</dbReference>
<dbReference type="UniPathway" id="UPA00074">
    <property type="reaction ID" value="UER00133"/>
</dbReference>
<proteinExistence type="inferred from homology"/>
<evidence type="ECO:0000313" key="13">
    <source>
        <dbReference type="Proteomes" id="UP000242642"/>
    </source>
</evidence>
<dbReference type="GO" id="GO:0003937">
    <property type="term" value="F:IMP cyclohydrolase activity"/>
    <property type="evidence" value="ECO:0007669"/>
    <property type="project" value="UniProtKB-UniRule"/>
</dbReference>
<evidence type="ECO:0000256" key="2">
    <source>
        <dbReference type="ARBA" id="ARBA00004954"/>
    </source>
</evidence>
<comment type="pathway">
    <text evidence="2 10">Purine metabolism; IMP biosynthesis via de novo pathway; 5-formamido-1-(5-phospho-D-ribosyl)imidazole-4-carboxamide from 5-amino-1-(5-phospho-D-ribosyl)imidazole-4-carboxamide (10-formyl THF route): step 1/1.</text>
</comment>
<dbReference type="InterPro" id="IPR024051">
    <property type="entry name" value="AICAR_Tfase_dup_dom_sf"/>
</dbReference>
<feature type="domain" description="MGS-like" evidence="11">
    <location>
        <begin position="5"/>
        <end position="152"/>
    </location>
</feature>
<evidence type="ECO:0000256" key="4">
    <source>
        <dbReference type="ARBA" id="ARBA00022679"/>
    </source>
</evidence>
<evidence type="ECO:0000256" key="7">
    <source>
        <dbReference type="ARBA" id="ARBA00023268"/>
    </source>
</evidence>
<evidence type="ECO:0000256" key="8">
    <source>
        <dbReference type="ARBA" id="ARBA00050488"/>
    </source>
</evidence>
<dbReference type="FunFam" id="3.40.50.1380:FF:000001">
    <property type="entry name" value="Bifunctional purine biosynthesis protein PurH"/>
    <property type="match status" value="1"/>
</dbReference>
<dbReference type="FunFam" id="3.40.140.20:FF:000002">
    <property type="entry name" value="Bifunctional purine biosynthesis protein PurH"/>
    <property type="match status" value="1"/>
</dbReference>
<dbReference type="EMBL" id="FOHV01000012">
    <property type="protein sequence ID" value="SET23396.1"/>
    <property type="molecule type" value="Genomic_DNA"/>
</dbReference>
<keyword evidence="13" id="KW-1185">Reference proteome</keyword>
<dbReference type="GO" id="GO:0005829">
    <property type="term" value="C:cytosol"/>
    <property type="evidence" value="ECO:0007669"/>
    <property type="project" value="TreeGrafter"/>
</dbReference>
<gene>
    <name evidence="10" type="primary">purH</name>
    <name evidence="12" type="ORF">SAMN02583745_01746</name>
</gene>
<keyword evidence="5 10" id="KW-0658">Purine biosynthesis</keyword>
<dbReference type="SMART" id="SM00851">
    <property type="entry name" value="MGS"/>
    <property type="match status" value="1"/>
</dbReference>
<dbReference type="Pfam" id="PF02142">
    <property type="entry name" value="MGS"/>
    <property type="match status" value="1"/>
</dbReference>
<dbReference type="GO" id="GO:0006189">
    <property type="term" value="P:'de novo' IMP biosynthetic process"/>
    <property type="evidence" value="ECO:0007669"/>
    <property type="project" value="UniProtKB-UniRule"/>
</dbReference>
<dbReference type="HAMAP" id="MF_00139">
    <property type="entry name" value="PurH"/>
    <property type="match status" value="1"/>
</dbReference>
<evidence type="ECO:0000256" key="1">
    <source>
        <dbReference type="ARBA" id="ARBA00004844"/>
    </source>
</evidence>
<dbReference type="STRING" id="1123402.SAMN02583745_01746"/>
<dbReference type="InterPro" id="IPR016193">
    <property type="entry name" value="Cytidine_deaminase-like"/>
</dbReference>
<dbReference type="PROSITE" id="PS51855">
    <property type="entry name" value="MGS"/>
    <property type="match status" value="1"/>
</dbReference>
<dbReference type="InterPro" id="IPR011607">
    <property type="entry name" value="MGS-like_dom"/>
</dbReference>
<protein>
    <recommendedName>
        <fullName evidence="10">Bifunctional purine biosynthesis protein PurH</fullName>
    </recommendedName>
    <domain>
        <recommendedName>
            <fullName evidence="10">Phosphoribosylaminoimidazolecarboxamide formyltransferase</fullName>
            <ecNumber evidence="10">2.1.2.3</ecNumber>
        </recommendedName>
        <alternativeName>
            <fullName evidence="10">AICAR transformylase</fullName>
        </alternativeName>
    </domain>
    <domain>
        <recommendedName>
            <fullName evidence="10">IMP cyclohydrolase</fullName>
            <ecNumber evidence="10">3.5.4.10</ecNumber>
        </recommendedName>
        <alternativeName>
            <fullName evidence="10">ATIC</fullName>
        </alternativeName>
        <alternativeName>
            <fullName evidence="10">IMP synthase</fullName>
        </alternativeName>
        <alternativeName>
            <fullName evidence="10">Inosinicase</fullName>
        </alternativeName>
    </domain>
</protein>
<dbReference type="SUPFAM" id="SSF52335">
    <property type="entry name" value="Methylglyoxal synthase-like"/>
    <property type="match status" value="1"/>
</dbReference>
<dbReference type="InterPro" id="IPR036914">
    <property type="entry name" value="MGS-like_dom_sf"/>
</dbReference>
<dbReference type="EC" id="2.1.2.3" evidence="10"/>
<dbReference type="NCBIfam" id="NF002049">
    <property type="entry name" value="PRK00881.1"/>
    <property type="match status" value="1"/>
</dbReference>
<sequence length="550" mass="59598">MTATPPIPKPIKRALLSVSDKEGVLEFAQALHSLGVEILSTGGTAKLLALHGISVIEVADYTGFPEMMEGRVKTLHPKIHGGILGRRGIDDEVMQMHSIGGIDLVAVNLYPFAQTVSKQDCTLSKAIENIDIGGPTMVRAAAKNHKDVAIVVNPNDYEAIITEISSNEHKSLSIETRFELAVKAFEHTAHYDGMIANFLGCRVKSPATEQTVIEEQPKQISPFPRTLNLHLDLKQIMRYGENAHQLAAFYIDVPGVNHNTLGTVSSAIQHQGKALSFNNIADTDAALECVKSFKEPACVVVKHANPCGVAIGSSLLEAYQRAYQTDPTSAFGGIIAFNRELDPVTAQAIIDQQFVEVIIAPSIAPNALSLLSKKPNVRILSTGDFQPIDFVQNNAVKFDFKRVNGGLLVQQRDEALYEADELKIVSKRQPTEKEMQDALFAWTVAKFVKSNAIVYAKDGQTIGIGAGQMSRVYSAKIAGIKAQDEGLDVAKSAMASDAFFPFRDGIDAAAAVGITCIIQPGGSMRDEEVIAAANEHGIAMIFTNMRHFRH</sequence>
<dbReference type="FunFam" id="3.40.140.20:FF:000001">
    <property type="entry name" value="Bifunctional purine biosynthesis protein PurH"/>
    <property type="match status" value="1"/>
</dbReference>
<evidence type="ECO:0000256" key="6">
    <source>
        <dbReference type="ARBA" id="ARBA00022801"/>
    </source>
</evidence>
<keyword evidence="4 10" id="KW-0808">Transferase</keyword>
<keyword evidence="7 10" id="KW-0511">Multifunctional enzyme</keyword>
<dbReference type="CDD" id="cd01421">
    <property type="entry name" value="IMPCH"/>
    <property type="match status" value="1"/>
</dbReference>
<organism evidence="12 13">
    <name type="scientific">Thorsellia anophelis DSM 18579</name>
    <dbReference type="NCBI Taxonomy" id="1123402"/>
    <lineage>
        <taxon>Bacteria</taxon>
        <taxon>Pseudomonadati</taxon>
        <taxon>Pseudomonadota</taxon>
        <taxon>Gammaproteobacteria</taxon>
        <taxon>Enterobacterales</taxon>
        <taxon>Thorselliaceae</taxon>
        <taxon>Thorsellia</taxon>
    </lineage>
</organism>
<dbReference type="PIRSF" id="PIRSF000414">
    <property type="entry name" value="AICARFT_IMPCHas"/>
    <property type="match status" value="1"/>
</dbReference>
<evidence type="ECO:0000256" key="10">
    <source>
        <dbReference type="HAMAP-Rule" id="MF_00139"/>
    </source>
</evidence>
<evidence type="ECO:0000256" key="9">
    <source>
        <dbReference type="ARBA" id="ARBA00050687"/>
    </source>
</evidence>
<dbReference type="InterPro" id="IPR002695">
    <property type="entry name" value="PurH-like"/>
</dbReference>
<accession>A0A1I0CVS1</accession>
<comment type="domain">
    <text evidence="10">The IMP cyclohydrolase activity resides in the N-terminal region.</text>
</comment>
<dbReference type="RefSeq" id="WP_093319797.1">
    <property type="nucleotide sequence ID" value="NZ_FOHV01000012.1"/>
</dbReference>
<name>A0A1I0CVS1_9GAMM</name>
<dbReference type="GO" id="GO:0004643">
    <property type="term" value="F:phosphoribosylaminoimidazolecarboxamide formyltransferase activity"/>
    <property type="evidence" value="ECO:0007669"/>
    <property type="project" value="UniProtKB-UniRule"/>
</dbReference>
<dbReference type="PANTHER" id="PTHR11692:SF0">
    <property type="entry name" value="BIFUNCTIONAL PURINE BIOSYNTHESIS PROTEIN ATIC"/>
    <property type="match status" value="1"/>
</dbReference>
<dbReference type="Gene3D" id="3.40.140.20">
    <property type="match status" value="2"/>
</dbReference>
<reference evidence="13" key="1">
    <citation type="submission" date="2016-10" db="EMBL/GenBank/DDBJ databases">
        <authorList>
            <person name="Varghese N."/>
            <person name="Submissions S."/>
        </authorList>
    </citation>
    <scope>NUCLEOTIDE SEQUENCE [LARGE SCALE GENOMIC DNA]</scope>
    <source>
        <strain evidence="13">DSM 18579</strain>
    </source>
</reference>